<gene>
    <name evidence="2" type="ORF">GCM10009760_14520</name>
</gene>
<reference evidence="2 3" key="1">
    <citation type="journal article" date="2019" name="Int. J. Syst. Evol. Microbiol.">
        <title>The Global Catalogue of Microorganisms (GCM) 10K type strain sequencing project: providing services to taxonomists for standard genome sequencing and annotation.</title>
        <authorList>
            <consortium name="The Broad Institute Genomics Platform"/>
            <consortium name="The Broad Institute Genome Sequencing Center for Infectious Disease"/>
            <person name="Wu L."/>
            <person name="Ma J."/>
        </authorList>
    </citation>
    <scope>NUCLEOTIDE SEQUENCE [LARGE SCALE GENOMIC DNA]</scope>
    <source>
        <strain evidence="2 3">JCM 14560</strain>
    </source>
</reference>
<evidence type="ECO:0000313" key="3">
    <source>
        <dbReference type="Proteomes" id="UP001422759"/>
    </source>
</evidence>
<comment type="caution">
    <text evidence="2">The sequence shown here is derived from an EMBL/GenBank/DDBJ whole genome shotgun (WGS) entry which is preliminary data.</text>
</comment>
<organism evidence="2 3">
    <name type="scientific">Kitasatospora kazusensis</name>
    <dbReference type="NCBI Taxonomy" id="407974"/>
    <lineage>
        <taxon>Bacteria</taxon>
        <taxon>Bacillati</taxon>
        <taxon>Actinomycetota</taxon>
        <taxon>Actinomycetes</taxon>
        <taxon>Kitasatosporales</taxon>
        <taxon>Streptomycetaceae</taxon>
        <taxon>Kitasatospora</taxon>
    </lineage>
</organism>
<keyword evidence="3" id="KW-1185">Reference proteome</keyword>
<dbReference type="Proteomes" id="UP001422759">
    <property type="component" value="Unassembled WGS sequence"/>
</dbReference>
<evidence type="ECO:0000313" key="2">
    <source>
        <dbReference type="EMBL" id="GAA2135675.1"/>
    </source>
</evidence>
<name>A0ABN2Z290_9ACTN</name>
<evidence type="ECO:0000256" key="1">
    <source>
        <dbReference type="SAM" id="MobiDB-lite"/>
    </source>
</evidence>
<feature type="region of interest" description="Disordered" evidence="1">
    <location>
        <begin position="1"/>
        <end position="31"/>
    </location>
</feature>
<protein>
    <submittedName>
        <fullName evidence="2">Uncharacterized protein</fullName>
    </submittedName>
</protein>
<accession>A0ABN2Z290</accession>
<sequence>MTVSYLNDTDPGAVDPADTQAGDTRPGPREELGRYAELGGFTLTADSNPWYAAADVIETPEDARAASTVLAELRSRDISATRDAVLGLTPEGGLGEPDTVVGLSLVVGVLQRVYATAGKLRAEAYDADLDELTAATADGRWRKEQGVKLSWARRRSLRAQAKKLVVGKRGRRSDLHEALAAAAAERSDWSALAASGAARPTVPADAEALTEASQAVDALGQAVRALGRLLPGLDPESTPLADLADLIDRLAADERTLYLLPARHSLRAALSDLGPDELLAELTERQADREAAVAAYDLRAGTEDAAADVAVEAVGDVDLDVDADSDADSDAASDVEGDAEEAARQALAAGPRSEAVPAAEELAPVEIPAQAQAKPAAVEVEVEVEVAAEVEPEAEVVAEPEPEPEAVVEPELVAEVEPEAVVESEVVAEVEPEPVVEVEPVVIKAEADVAEVEPEAVVEPELVAEVEPEAVVEPEPVVEVEPVVIEAEAEVVAEVEPEPVAEVEVEVEPEPVAEVAPAVTEVEKARPVRRPKKPSLTPGRPVTAYTAAELTALVRWIDSDGVDRTEDELLRAAMKELGFARLGPRIKEALGAAVSEARS</sequence>
<dbReference type="EMBL" id="BAAANT010000005">
    <property type="protein sequence ID" value="GAA2135675.1"/>
    <property type="molecule type" value="Genomic_DNA"/>
</dbReference>
<proteinExistence type="predicted"/>
<dbReference type="RefSeq" id="WP_344461941.1">
    <property type="nucleotide sequence ID" value="NZ_BAAANT010000005.1"/>
</dbReference>